<evidence type="ECO:0000256" key="2">
    <source>
        <dbReference type="ARBA" id="ARBA00022694"/>
    </source>
</evidence>
<dbReference type="PROSITE" id="PS51257">
    <property type="entry name" value="PROKAR_LIPOPROTEIN"/>
    <property type="match status" value="1"/>
</dbReference>
<reference evidence="9 10" key="1">
    <citation type="journal article" date="2017" name="Int. J. Syst. Evol. Microbiol.">
        <title>Aquarickettsiella crustaci n. gen. n. sp. (Gammaproteobacteria: Legionellales: Coxiellaceae); a bacterial pathogen of the freshwater crustacean: Gammarus fossarum (Malacostraca: Amphipoda).</title>
        <authorList>
            <person name="Bojko J."/>
            <person name="Dunn A.M."/>
            <person name="Stebbing P.D."/>
            <person name="Van Aerle R."/>
            <person name="Bacela-Spychalska K."/>
            <person name="Bean T.P."/>
            <person name="Stentiford G.D."/>
        </authorList>
    </citation>
    <scope>NUCLEOTIDE SEQUENCE [LARGE SCALE GENOMIC DNA]</scope>
    <source>
        <strain evidence="9">RA15029</strain>
    </source>
</reference>
<dbReference type="PANTHER" id="PTHR11142:SF0">
    <property type="entry name" value="TRNA PSEUDOURIDINE SYNTHASE-LIKE 1"/>
    <property type="match status" value="1"/>
</dbReference>
<dbReference type="Gene3D" id="3.30.70.660">
    <property type="entry name" value="Pseudouridine synthase I, catalytic domain, C-terminal subdomain"/>
    <property type="match status" value="1"/>
</dbReference>
<dbReference type="InterPro" id="IPR020094">
    <property type="entry name" value="TruA/RsuA/RluB/E/F_N"/>
</dbReference>
<comment type="function">
    <text evidence="4">Formation of pseudouridine at positions 38, 39 and 40 in the anticodon stem and loop of transfer RNAs.</text>
</comment>
<dbReference type="FunFam" id="3.30.70.580:FF:000001">
    <property type="entry name" value="tRNA pseudouridine synthase A"/>
    <property type="match status" value="1"/>
</dbReference>
<evidence type="ECO:0000313" key="10">
    <source>
        <dbReference type="Proteomes" id="UP000226429"/>
    </source>
</evidence>
<feature type="domain" description="Pseudouridine synthase I TruA alpha/beta" evidence="8">
    <location>
        <begin position="8"/>
        <end position="102"/>
    </location>
</feature>
<accession>A0A370CJ84</accession>
<comment type="subunit">
    <text evidence="4">Homodimer.</text>
</comment>
<gene>
    <name evidence="4" type="primary">truA</name>
    <name evidence="9" type="ORF">CFE62_001720</name>
</gene>
<evidence type="ECO:0000256" key="6">
    <source>
        <dbReference type="PIRSR" id="PIRSR001430-2"/>
    </source>
</evidence>
<dbReference type="CDD" id="cd02570">
    <property type="entry name" value="PseudoU_synth_EcTruA"/>
    <property type="match status" value="1"/>
</dbReference>
<dbReference type="InterPro" id="IPR020103">
    <property type="entry name" value="PsdUridine_synth_cat_dom_sf"/>
</dbReference>
<dbReference type="GO" id="GO:0031119">
    <property type="term" value="P:tRNA pseudouridine synthesis"/>
    <property type="evidence" value="ECO:0007669"/>
    <property type="project" value="UniProtKB-UniRule"/>
</dbReference>
<organism evidence="9 10">
    <name type="scientific">Candidatus Aquirickettsiella gammari</name>
    <dbReference type="NCBI Taxonomy" id="2016198"/>
    <lineage>
        <taxon>Bacteria</taxon>
        <taxon>Pseudomonadati</taxon>
        <taxon>Pseudomonadota</taxon>
        <taxon>Gammaproteobacteria</taxon>
        <taxon>Legionellales</taxon>
        <taxon>Coxiellaceae</taxon>
        <taxon>Candidatus Aquirickettsiella</taxon>
    </lineage>
</organism>
<feature type="binding site" evidence="4 6">
    <location>
        <position position="109"/>
    </location>
    <ligand>
        <name>substrate</name>
    </ligand>
</feature>
<evidence type="ECO:0000259" key="8">
    <source>
        <dbReference type="Pfam" id="PF01416"/>
    </source>
</evidence>
<evidence type="ECO:0000256" key="1">
    <source>
        <dbReference type="ARBA" id="ARBA00009375"/>
    </source>
</evidence>
<feature type="active site" description="Nucleophile" evidence="4 5">
    <location>
        <position position="51"/>
    </location>
</feature>
<dbReference type="PANTHER" id="PTHR11142">
    <property type="entry name" value="PSEUDOURIDYLATE SYNTHASE"/>
    <property type="match status" value="1"/>
</dbReference>
<dbReference type="Proteomes" id="UP000226429">
    <property type="component" value="Unassembled WGS sequence"/>
</dbReference>
<evidence type="ECO:0000313" key="9">
    <source>
        <dbReference type="EMBL" id="RDH40875.1"/>
    </source>
</evidence>
<dbReference type="EMBL" id="NMOS02000003">
    <property type="protein sequence ID" value="RDH40875.1"/>
    <property type="molecule type" value="Genomic_DNA"/>
</dbReference>
<dbReference type="InterPro" id="IPR001406">
    <property type="entry name" value="PsdUridine_synth_TruA"/>
</dbReference>
<dbReference type="EC" id="5.4.99.12" evidence="4"/>
<proteinExistence type="inferred from homology"/>
<comment type="caution">
    <text evidence="4">Lacks conserved residue(s) required for the propagation of feature annotation.</text>
</comment>
<dbReference type="InterPro" id="IPR020095">
    <property type="entry name" value="PsdUridine_synth_TruA_C"/>
</dbReference>
<dbReference type="SUPFAM" id="SSF55120">
    <property type="entry name" value="Pseudouridine synthase"/>
    <property type="match status" value="1"/>
</dbReference>
<dbReference type="GO" id="GO:0003723">
    <property type="term" value="F:RNA binding"/>
    <property type="evidence" value="ECO:0007669"/>
    <property type="project" value="InterPro"/>
</dbReference>
<comment type="catalytic activity">
    <reaction evidence="4 7">
        <text>uridine(38/39/40) in tRNA = pseudouridine(38/39/40) in tRNA</text>
        <dbReference type="Rhea" id="RHEA:22376"/>
        <dbReference type="Rhea" id="RHEA-COMP:10085"/>
        <dbReference type="Rhea" id="RHEA-COMP:10087"/>
        <dbReference type="ChEBI" id="CHEBI:65314"/>
        <dbReference type="ChEBI" id="CHEBI:65315"/>
        <dbReference type="EC" id="5.4.99.12"/>
    </reaction>
</comment>
<evidence type="ECO:0000256" key="5">
    <source>
        <dbReference type="PIRSR" id="PIRSR001430-1"/>
    </source>
</evidence>
<feature type="domain" description="Pseudouridine synthase I TruA alpha/beta" evidence="8">
    <location>
        <begin position="142"/>
        <end position="244"/>
    </location>
</feature>
<dbReference type="Gene3D" id="3.30.70.580">
    <property type="entry name" value="Pseudouridine synthase I, catalytic domain, N-terminal subdomain"/>
    <property type="match status" value="1"/>
</dbReference>
<keyword evidence="2 4" id="KW-0819">tRNA processing</keyword>
<evidence type="ECO:0000256" key="4">
    <source>
        <dbReference type="HAMAP-Rule" id="MF_00171"/>
    </source>
</evidence>
<dbReference type="NCBIfam" id="TIGR00071">
    <property type="entry name" value="hisT_truA"/>
    <property type="match status" value="1"/>
</dbReference>
<reference evidence="9 10" key="2">
    <citation type="journal article" date="2018" name="J. Invertebr. Pathol.">
        <title>'Candidatus Aquirickettsiella gammari' (Gammaproteobacteria: Legionellales: Coxiellaceae): A bacterial pathogen of the freshwater crustacean Gammarus fossarum (Malacostraca: Amphipoda).</title>
        <authorList>
            <person name="Bojko J."/>
            <person name="Dunn A.M."/>
            <person name="Stebbing P.D."/>
            <person name="van Aerle R."/>
            <person name="Bacela-Spychalska K."/>
            <person name="Bean T.P."/>
            <person name="Urrutia A."/>
            <person name="Stentiford G.D."/>
        </authorList>
    </citation>
    <scope>NUCLEOTIDE SEQUENCE [LARGE SCALE GENOMIC DNA]</scope>
    <source>
        <strain evidence="9">RA15029</strain>
    </source>
</reference>
<keyword evidence="3 4" id="KW-0413">Isomerase</keyword>
<evidence type="ECO:0000256" key="3">
    <source>
        <dbReference type="ARBA" id="ARBA00023235"/>
    </source>
</evidence>
<comment type="caution">
    <text evidence="9">The sequence shown here is derived from an EMBL/GenBank/DDBJ whole genome shotgun (WGS) entry which is preliminary data.</text>
</comment>
<sequence>MRIAFGISYQGSGYHGWQTQTGLPSIQGCLEQAIAKLACHPVSLICAGRTDKGVHALGQVVHFDSSADRSQAAWLLGCNSYLPTDIRIDWVQSVPIEFHARFSATARRYRYIIYNQPLRNALWNKHSAHCYYPLDELRMQSAANDLMGEHDFSSFRAASCQAKNAIRHVQHLEVMRHRDYVMIDIQANAFLHHMVRNIAAVLMRIGAGKKPLNWAKEVLLAKDRRIADATASPNGLYLVEVFYPEKFVIAKPKNDFFSMS</sequence>
<name>A0A370CJ84_9COXI</name>
<comment type="similarity">
    <text evidence="1 4 7">Belongs to the tRNA pseudouridine synthase TruA family.</text>
</comment>
<dbReference type="Pfam" id="PF01416">
    <property type="entry name" value="PseudoU_synth_1"/>
    <property type="match status" value="2"/>
</dbReference>
<keyword evidence="10" id="KW-1185">Reference proteome</keyword>
<dbReference type="GO" id="GO:0160147">
    <property type="term" value="F:tRNA pseudouridine(38-40) synthase activity"/>
    <property type="evidence" value="ECO:0007669"/>
    <property type="project" value="UniProtKB-EC"/>
</dbReference>
<dbReference type="PIRSF" id="PIRSF001430">
    <property type="entry name" value="tRNA_psdUrid_synth"/>
    <property type="match status" value="1"/>
</dbReference>
<dbReference type="HAMAP" id="MF_00171">
    <property type="entry name" value="TruA"/>
    <property type="match status" value="1"/>
</dbReference>
<dbReference type="InterPro" id="IPR020097">
    <property type="entry name" value="PsdUridine_synth_TruA_a/b_dom"/>
</dbReference>
<dbReference type="AlphaFoldDB" id="A0A370CJ84"/>
<evidence type="ECO:0000256" key="7">
    <source>
        <dbReference type="RuleBase" id="RU003792"/>
    </source>
</evidence>
<protein>
    <recommendedName>
        <fullName evidence="4">tRNA pseudouridine synthase A</fullName>
        <ecNumber evidence="4">5.4.99.12</ecNumber>
    </recommendedName>
    <alternativeName>
        <fullName evidence="4">tRNA pseudouridine(38-40) synthase</fullName>
    </alternativeName>
    <alternativeName>
        <fullName evidence="4">tRNA pseudouridylate synthase I</fullName>
    </alternativeName>
    <alternativeName>
        <fullName evidence="4">tRNA-uridine isomerase I</fullName>
    </alternativeName>
</protein>